<feature type="region of interest" description="Disordered" evidence="1">
    <location>
        <begin position="186"/>
        <end position="217"/>
    </location>
</feature>
<dbReference type="Proteomes" id="UP000016934">
    <property type="component" value="Unassembled WGS sequence"/>
</dbReference>
<dbReference type="RefSeq" id="XP_007697392.1">
    <property type="nucleotide sequence ID" value="XM_007699202.1"/>
</dbReference>
<evidence type="ECO:0000313" key="2">
    <source>
        <dbReference type="EMBL" id="EMD67842.1"/>
    </source>
</evidence>
<dbReference type="GeneID" id="19138187"/>
<feature type="compositionally biased region" description="Basic residues" evidence="1">
    <location>
        <begin position="186"/>
        <end position="204"/>
    </location>
</feature>
<keyword evidence="3" id="KW-1185">Reference proteome</keyword>
<sequence>MTSQNSFQPLSDDVNLASSNFTEDSFFDFNGASSDGNLPIADLSDDLPLSFAEEEFWGGFEELPPLEPSVSQSSFFDSFASEDTFSSFQSDMSLWTTEAFNEESVNIQCDWPSSPPTKTSDLPTVDSSVTTPPVSQAIDPARSKPSEQPVGAIEALWGPIMSSSPQKSALTPPTKKEPLPKMKTTKVIKQKTTPKKTAPKKKTPKNLSTPTRRSEDRSIKDLYNSTWASLTDEEKGRLLLPLLQGVDPNTGKKITKAGTLLLPPDYEVIGANTQIDLTQSPYPHANTTSSSPSASTAHNSDSVLAVPEYLPYISDTTSFNDVNLDAIEAFNRCGMGATDAMGDSDIDTRGTVGKGLGGPCGNGIIGGAIEMPTPPSVYGSARQQEALERNAMLCAQGPCR</sequence>
<dbReference type="HOGENOM" id="CLU_688883_0_0_1"/>
<dbReference type="AlphaFoldDB" id="M2TGI9"/>
<feature type="region of interest" description="Disordered" evidence="1">
    <location>
        <begin position="112"/>
        <end position="148"/>
    </location>
</feature>
<evidence type="ECO:0000256" key="1">
    <source>
        <dbReference type="SAM" id="MobiDB-lite"/>
    </source>
</evidence>
<dbReference type="EMBL" id="KB445639">
    <property type="protein sequence ID" value="EMD67842.1"/>
    <property type="molecule type" value="Genomic_DNA"/>
</dbReference>
<feature type="compositionally biased region" description="Polar residues" evidence="1">
    <location>
        <begin position="116"/>
        <end position="134"/>
    </location>
</feature>
<proteinExistence type="predicted"/>
<accession>M2TGI9</accession>
<protein>
    <submittedName>
        <fullName evidence="2">Uncharacterized protein</fullName>
    </submittedName>
</protein>
<organism evidence="2 3">
    <name type="scientific">Cochliobolus sativus (strain ND90Pr / ATCC 201652)</name>
    <name type="common">Common root rot and spot blotch fungus</name>
    <name type="synonym">Bipolaris sorokiniana</name>
    <dbReference type="NCBI Taxonomy" id="665912"/>
    <lineage>
        <taxon>Eukaryota</taxon>
        <taxon>Fungi</taxon>
        <taxon>Dikarya</taxon>
        <taxon>Ascomycota</taxon>
        <taxon>Pezizomycotina</taxon>
        <taxon>Dothideomycetes</taxon>
        <taxon>Pleosporomycetidae</taxon>
        <taxon>Pleosporales</taxon>
        <taxon>Pleosporineae</taxon>
        <taxon>Pleosporaceae</taxon>
        <taxon>Bipolaris</taxon>
    </lineage>
</organism>
<gene>
    <name evidence="2" type="ORF">COCSADRAFT_352865</name>
</gene>
<dbReference type="KEGG" id="bsc:COCSADRAFT_352865"/>
<evidence type="ECO:0000313" key="3">
    <source>
        <dbReference type="Proteomes" id="UP000016934"/>
    </source>
</evidence>
<reference evidence="3" key="2">
    <citation type="journal article" date="2013" name="PLoS Genet.">
        <title>Comparative genome structure, secondary metabolite, and effector coding capacity across Cochliobolus pathogens.</title>
        <authorList>
            <person name="Condon B.J."/>
            <person name="Leng Y."/>
            <person name="Wu D."/>
            <person name="Bushley K.E."/>
            <person name="Ohm R.A."/>
            <person name="Otillar R."/>
            <person name="Martin J."/>
            <person name="Schackwitz W."/>
            <person name="Grimwood J."/>
            <person name="MohdZainudin N."/>
            <person name="Xue C."/>
            <person name="Wang R."/>
            <person name="Manning V.A."/>
            <person name="Dhillon B."/>
            <person name="Tu Z.J."/>
            <person name="Steffenson B.J."/>
            <person name="Salamov A."/>
            <person name="Sun H."/>
            <person name="Lowry S."/>
            <person name="LaButti K."/>
            <person name="Han J."/>
            <person name="Copeland A."/>
            <person name="Lindquist E."/>
            <person name="Barry K."/>
            <person name="Schmutz J."/>
            <person name="Baker S.E."/>
            <person name="Ciuffetti L.M."/>
            <person name="Grigoriev I.V."/>
            <person name="Zhong S."/>
            <person name="Turgeon B.G."/>
        </authorList>
    </citation>
    <scope>NUCLEOTIDE SEQUENCE [LARGE SCALE GENOMIC DNA]</scope>
    <source>
        <strain evidence="3">ND90Pr / ATCC 201652</strain>
    </source>
</reference>
<dbReference type="OMA" id="QCDWPSS"/>
<name>M2TGI9_COCSN</name>
<dbReference type="OrthoDB" id="3801582at2759"/>
<reference evidence="2 3" key="1">
    <citation type="journal article" date="2012" name="PLoS Pathog.">
        <title>Diverse lifestyles and strategies of plant pathogenesis encoded in the genomes of eighteen Dothideomycetes fungi.</title>
        <authorList>
            <person name="Ohm R.A."/>
            <person name="Feau N."/>
            <person name="Henrissat B."/>
            <person name="Schoch C.L."/>
            <person name="Horwitz B.A."/>
            <person name="Barry K.W."/>
            <person name="Condon B.J."/>
            <person name="Copeland A.C."/>
            <person name="Dhillon B."/>
            <person name="Glaser F."/>
            <person name="Hesse C.N."/>
            <person name="Kosti I."/>
            <person name="LaButti K."/>
            <person name="Lindquist E.A."/>
            <person name="Lucas S."/>
            <person name="Salamov A.A."/>
            <person name="Bradshaw R.E."/>
            <person name="Ciuffetti L."/>
            <person name="Hamelin R.C."/>
            <person name="Kema G.H.J."/>
            <person name="Lawrence C."/>
            <person name="Scott J.A."/>
            <person name="Spatafora J.W."/>
            <person name="Turgeon B.G."/>
            <person name="de Wit P.J.G.M."/>
            <person name="Zhong S."/>
            <person name="Goodwin S.B."/>
            <person name="Grigoriev I.V."/>
        </authorList>
    </citation>
    <scope>NUCLEOTIDE SEQUENCE [LARGE SCALE GENOMIC DNA]</scope>
    <source>
        <strain evidence="3">ND90Pr / ATCC 201652</strain>
    </source>
</reference>